<dbReference type="SMART" id="SM00448">
    <property type="entry name" value="REC"/>
    <property type="match status" value="1"/>
</dbReference>
<accession>A0A4V1A2V2</accession>
<proteinExistence type="predicted"/>
<dbReference type="GO" id="GO:0000156">
    <property type="term" value="F:phosphorelay response regulator activity"/>
    <property type="evidence" value="ECO:0007669"/>
    <property type="project" value="TreeGrafter"/>
</dbReference>
<dbReference type="PROSITE" id="PS50110">
    <property type="entry name" value="RESPONSE_REGULATORY"/>
    <property type="match status" value="1"/>
</dbReference>
<evidence type="ECO:0000256" key="2">
    <source>
        <dbReference type="ARBA" id="ARBA00023012"/>
    </source>
</evidence>
<evidence type="ECO:0000259" key="8">
    <source>
        <dbReference type="PROSITE" id="PS50110"/>
    </source>
</evidence>
<evidence type="ECO:0000256" key="5">
    <source>
        <dbReference type="ARBA" id="ARBA00023163"/>
    </source>
</evidence>
<dbReference type="Pfam" id="PF00072">
    <property type="entry name" value="Response_reg"/>
    <property type="match status" value="1"/>
</dbReference>
<evidence type="ECO:0000256" key="1">
    <source>
        <dbReference type="ARBA" id="ARBA00022553"/>
    </source>
</evidence>
<dbReference type="CDD" id="cd17574">
    <property type="entry name" value="REC_OmpR"/>
    <property type="match status" value="1"/>
</dbReference>
<dbReference type="KEGG" id="uth:DKZ56_03705"/>
<sequence>MAFNLLLVEDDEEIREIITDYFTEKSNGTFIVNAAKDGEEGLQKLYSDDYDLVLLDVMLPELDGFTLCRELRKSSDVPIIFLTAREAENDRLFGYQLGCDDYVTKPFSLAELYAKTNALLKRAKGMVRHEIMKAGSITLDPYRYTVFVNDEEVMLAPKEFAILKILMDHPGKVVSRETLLVRIWGYDFEGNERVVDNHVKKLRKALGSASSQIKTVFKKGYKLEVNE</sequence>
<feature type="domain" description="OmpR/PhoB-type" evidence="9">
    <location>
        <begin position="129"/>
        <end position="225"/>
    </location>
</feature>
<keyword evidence="11" id="KW-1185">Reference proteome</keyword>
<dbReference type="Gene3D" id="6.10.250.690">
    <property type="match status" value="1"/>
</dbReference>
<dbReference type="CDD" id="cd00383">
    <property type="entry name" value="trans_reg_C"/>
    <property type="match status" value="1"/>
</dbReference>
<evidence type="ECO:0000313" key="10">
    <source>
        <dbReference type="EMBL" id="QBK25040.1"/>
    </source>
</evidence>
<dbReference type="AlphaFoldDB" id="A0A4V1A2V2"/>
<dbReference type="PANTHER" id="PTHR48111">
    <property type="entry name" value="REGULATOR OF RPOS"/>
    <property type="match status" value="1"/>
</dbReference>
<dbReference type="EMBL" id="CP036528">
    <property type="protein sequence ID" value="QBK25040.1"/>
    <property type="molecule type" value="Genomic_DNA"/>
</dbReference>
<feature type="domain" description="Response regulatory" evidence="8">
    <location>
        <begin position="4"/>
        <end position="120"/>
    </location>
</feature>
<dbReference type="Gene3D" id="1.10.10.10">
    <property type="entry name" value="Winged helix-like DNA-binding domain superfamily/Winged helix DNA-binding domain"/>
    <property type="match status" value="1"/>
</dbReference>
<dbReference type="RefSeq" id="WP_208651368.1">
    <property type="nucleotide sequence ID" value="NZ_CP036528.1"/>
</dbReference>
<dbReference type="InterPro" id="IPR001867">
    <property type="entry name" value="OmpR/PhoB-type_DNA-bd"/>
</dbReference>
<gene>
    <name evidence="10" type="ORF">DKZ56_03705</name>
</gene>
<dbReference type="GO" id="GO:0000976">
    <property type="term" value="F:transcription cis-regulatory region binding"/>
    <property type="evidence" value="ECO:0007669"/>
    <property type="project" value="TreeGrafter"/>
</dbReference>
<dbReference type="GO" id="GO:0006355">
    <property type="term" value="P:regulation of DNA-templated transcription"/>
    <property type="evidence" value="ECO:0007669"/>
    <property type="project" value="InterPro"/>
</dbReference>
<keyword evidence="4 7" id="KW-0238">DNA-binding</keyword>
<evidence type="ECO:0000259" key="9">
    <source>
        <dbReference type="PROSITE" id="PS51755"/>
    </source>
</evidence>
<dbReference type="InterPro" id="IPR016032">
    <property type="entry name" value="Sig_transdc_resp-reg_C-effctor"/>
</dbReference>
<dbReference type="FunFam" id="3.40.50.2300:FF:000001">
    <property type="entry name" value="DNA-binding response regulator PhoB"/>
    <property type="match status" value="1"/>
</dbReference>
<dbReference type="Pfam" id="PF00486">
    <property type="entry name" value="Trans_reg_C"/>
    <property type="match status" value="1"/>
</dbReference>
<evidence type="ECO:0000313" key="11">
    <source>
        <dbReference type="Proteomes" id="UP000291151"/>
    </source>
</evidence>
<dbReference type="Proteomes" id="UP000291151">
    <property type="component" value="Chromosome"/>
</dbReference>
<evidence type="ECO:0000256" key="3">
    <source>
        <dbReference type="ARBA" id="ARBA00023015"/>
    </source>
</evidence>
<feature type="modified residue" description="4-aspartylphosphate" evidence="6">
    <location>
        <position position="56"/>
    </location>
</feature>
<dbReference type="InterPro" id="IPR036388">
    <property type="entry name" value="WH-like_DNA-bd_sf"/>
</dbReference>
<evidence type="ECO:0000256" key="6">
    <source>
        <dbReference type="PROSITE-ProRule" id="PRU00169"/>
    </source>
</evidence>
<dbReference type="PROSITE" id="PS51755">
    <property type="entry name" value="OMPR_PHOB"/>
    <property type="match status" value="1"/>
</dbReference>
<dbReference type="SMART" id="SM00862">
    <property type="entry name" value="Trans_reg_C"/>
    <property type="match status" value="1"/>
</dbReference>
<dbReference type="InterPro" id="IPR039420">
    <property type="entry name" value="WalR-like"/>
</dbReference>
<evidence type="ECO:0000256" key="4">
    <source>
        <dbReference type="ARBA" id="ARBA00023125"/>
    </source>
</evidence>
<keyword evidence="3" id="KW-0805">Transcription regulation</keyword>
<protein>
    <submittedName>
        <fullName evidence="10">Response regulator transcription factor</fullName>
    </submittedName>
</protein>
<name>A0A4V1A2V2_9BACL</name>
<dbReference type="InterPro" id="IPR011006">
    <property type="entry name" value="CheY-like_superfamily"/>
</dbReference>
<dbReference type="SUPFAM" id="SSF52172">
    <property type="entry name" value="CheY-like"/>
    <property type="match status" value="1"/>
</dbReference>
<dbReference type="SUPFAM" id="SSF46894">
    <property type="entry name" value="C-terminal effector domain of the bipartite response regulators"/>
    <property type="match status" value="1"/>
</dbReference>
<evidence type="ECO:0000256" key="7">
    <source>
        <dbReference type="PROSITE-ProRule" id="PRU01091"/>
    </source>
</evidence>
<dbReference type="InterPro" id="IPR001789">
    <property type="entry name" value="Sig_transdc_resp-reg_receiver"/>
</dbReference>
<keyword evidence="2" id="KW-0902">Two-component regulatory system</keyword>
<dbReference type="GO" id="GO:0032993">
    <property type="term" value="C:protein-DNA complex"/>
    <property type="evidence" value="ECO:0007669"/>
    <property type="project" value="TreeGrafter"/>
</dbReference>
<dbReference type="Gene3D" id="3.40.50.2300">
    <property type="match status" value="1"/>
</dbReference>
<organism evidence="10 11">
    <name type="scientific">Ureibacillus thermophilus</name>
    <dbReference type="NCBI Taxonomy" id="367743"/>
    <lineage>
        <taxon>Bacteria</taxon>
        <taxon>Bacillati</taxon>
        <taxon>Bacillota</taxon>
        <taxon>Bacilli</taxon>
        <taxon>Bacillales</taxon>
        <taxon>Caryophanaceae</taxon>
        <taxon>Ureibacillus</taxon>
    </lineage>
</organism>
<keyword evidence="5" id="KW-0804">Transcription</keyword>
<keyword evidence="1 6" id="KW-0597">Phosphoprotein</keyword>
<reference evidence="10 11" key="1">
    <citation type="submission" date="2019-02" db="EMBL/GenBank/DDBJ databases">
        <title>Ureibacillus thermophilus.</title>
        <authorList>
            <person name="Sunny J.S."/>
            <person name="Natarajan A."/>
            <person name="Saleena L.M."/>
        </authorList>
    </citation>
    <scope>NUCLEOTIDE SEQUENCE [LARGE SCALE GENOMIC DNA]</scope>
    <source>
        <strain evidence="10 11">LM102</strain>
    </source>
</reference>
<dbReference type="PANTHER" id="PTHR48111:SF1">
    <property type="entry name" value="TWO-COMPONENT RESPONSE REGULATOR ORR33"/>
    <property type="match status" value="1"/>
</dbReference>
<dbReference type="GO" id="GO:0005829">
    <property type="term" value="C:cytosol"/>
    <property type="evidence" value="ECO:0007669"/>
    <property type="project" value="TreeGrafter"/>
</dbReference>
<feature type="DNA-binding region" description="OmpR/PhoB-type" evidence="7">
    <location>
        <begin position="129"/>
        <end position="225"/>
    </location>
</feature>